<comment type="subcellular location">
    <subcellularLocation>
        <location evidence="1">Cell membrane</location>
        <topology evidence="1">Multi-pass membrane protein</topology>
    </subcellularLocation>
</comment>
<evidence type="ECO:0000256" key="3">
    <source>
        <dbReference type="ARBA" id="ARBA00022692"/>
    </source>
</evidence>
<dbReference type="GO" id="GO:0005886">
    <property type="term" value="C:plasma membrane"/>
    <property type="evidence" value="ECO:0007669"/>
    <property type="project" value="UniProtKB-SubCell"/>
</dbReference>
<evidence type="ECO:0000256" key="4">
    <source>
        <dbReference type="ARBA" id="ARBA00022989"/>
    </source>
</evidence>
<evidence type="ECO:0000256" key="5">
    <source>
        <dbReference type="ARBA" id="ARBA00023136"/>
    </source>
</evidence>
<evidence type="ECO:0000313" key="10">
    <source>
        <dbReference type="EMBL" id="EDP23753.1"/>
    </source>
</evidence>
<dbReference type="InterPro" id="IPR025857">
    <property type="entry name" value="MacB_PCD"/>
</dbReference>
<gene>
    <name evidence="10" type="ORF">PEPMIC_01559</name>
</gene>
<keyword evidence="4 7" id="KW-1133">Transmembrane helix</keyword>
<sequence length="429" mass="47349">MNDMFWRMVFGTLIRQRKKMFMIAFTVALGVSLATGMLNVMLGVGDKVNKELKTYGANINVVSKDASLISDLYELENSETATNDKYLKEEDLPKIKQIFWGFSIVDFTPYLEKTAKVNNQKTKFIGTWFAKHMDLSTGEQIDTGMKNLKNWWKINGEWLNEDDNDSVMVGSLFAGKNGIKVGDKIEVNSGKNTKVYNVKGIFESGGNEDLNIFSTLKTAQELYEVEGKISNIEVSALTTPDNELAKKATRDPNSLTPTEYETWYCTAYVSSICYQIQEVVEDSVAKPIRQVAESEGRILDKTKLLMILITALGSVGSALGISNLVTATVMEKSQEIGLIKAIGGSNLRIMLLILTEIVITGIFGGIIGYFIGLGFTQIIGITVFGSYIEPAVMVIPIDIALVIGVSLIGSIPAIHYLFKLKPTEVLHGR</sequence>
<dbReference type="PANTHER" id="PTHR30572:SF4">
    <property type="entry name" value="ABC TRANSPORTER PERMEASE YTRF"/>
    <property type="match status" value="1"/>
</dbReference>
<reference evidence="10 11" key="1">
    <citation type="submission" date="2007-09" db="EMBL/GenBank/DDBJ databases">
        <title>Draft genome sequence of Peptostreptococcus micros (ATCC 33270).</title>
        <authorList>
            <person name="Sudarsanam P."/>
            <person name="Ley R."/>
            <person name="Guruge J."/>
            <person name="Turnbaugh P.J."/>
            <person name="Mahowald M."/>
            <person name="Liep D."/>
            <person name="Gordon J."/>
        </authorList>
    </citation>
    <scope>NUCLEOTIDE SEQUENCE [LARGE SCALE GENOMIC DNA]</scope>
    <source>
        <strain evidence="10 11">ATCC 33270</strain>
    </source>
</reference>
<dbReference type="PANTHER" id="PTHR30572">
    <property type="entry name" value="MEMBRANE COMPONENT OF TRANSPORTER-RELATED"/>
    <property type="match status" value="1"/>
</dbReference>
<evidence type="ECO:0000256" key="2">
    <source>
        <dbReference type="ARBA" id="ARBA00022475"/>
    </source>
</evidence>
<reference evidence="10 11" key="2">
    <citation type="submission" date="2007-09" db="EMBL/GenBank/DDBJ databases">
        <authorList>
            <person name="Fulton L."/>
            <person name="Clifton S."/>
            <person name="Fulton B."/>
            <person name="Xu J."/>
            <person name="Minx P."/>
            <person name="Pepin K.H."/>
            <person name="Johnson M."/>
            <person name="Thiruvilangam P."/>
            <person name="Bhonagiri V."/>
            <person name="Nash W.E."/>
            <person name="Mardis E.R."/>
            <person name="Wilson R.K."/>
        </authorList>
    </citation>
    <scope>NUCLEOTIDE SEQUENCE [LARGE SCALE GENOMIC DNA]</scope>
    <source>
        <strain evidence="10 11">ATCC 33270</strain>
    </source>
</reference>
<evidence type="ECO:0000256" key="7">
    <source>
        <dbReference type="SAM" id="Phobius"/>
    </source>
</evidence>
<accession>A8SN59</accession>
<dbReference type="Pfam" id="PF12704">
    <property type="entry name" value="MacB_PCD"/>
    <property type="match status" value="1"/>
</dbReference>
<evidence type="ECO:0000259" key="8">
    <source>
        <dbReference type="Pfam" id="PF02687"/>
    </source>
</evidence>
<dbReference type="AlphaFoldDB" id="A8SN59"/>
<dbReference type="HOGENOM" id="CLU_000604_8_4_9"/>
<feature type="domain" description="ABC3 transporter permease C-terminal" evidence="8">
    <location>
        <begin position="308"/>
        <end position="408"/>
    </location>
</feature>
<dbReference type="InterPro" id="IPR050250">
    <property type="entry name" value="Macrolide_Exporter_MacB"/>
</dbReference>
<proteinExistence type="inferred from homology"/>
<feature type="domain" description="MacB-like periplasmic core" evidence="9">
    <location>
        <begin position="21"/>
        <end position="245"/>
    </location>
</feature>
<evidence type="ECO:0000256" key="1">
    <source>
        <dbReference type="ARBA" id="ARBA00004651"/>
    </source>
</evidence>
<feature type="transmembrane region" description="Helical" evidence="7">
    <location>
        <begin position="391"/>
        <end position="418"/>
    </location>
</feature>
<dbReference type="eggNOG" id="COG0577">
    <property type="taxonomic scope" value="Bacteria"/>
</dbReference>
<organism evidence="10 11">
    <name type="scientific">Parvimonas micra ATCC 33270</name>
    <dbReference type="NCBI Taxonomy" id="411465"/>
    <lineage>
        <taxon>Bacteria</taxon>
        <taxon>Bacillati</taxon>
        <taxon>Bacillota</taxon>
        <taxon>Tissierellia</taxon>
        <taxon>Tissierellales</taxon>
        <taxon>Peptoniphilaceae</taxon>
        <taxon>Parvimonas</taxon>
    </lineage>
</organism>
<keyword evidence="2" id="KW-1003">Cell membrane</keyword>
<dbReference type="EMBL" id="ABEE02000017">
    <property type="protein sequence ID" value="EDP23753.1"/>
    <property type="molecule type" value="Genomic_DNA"/>
</dbReference>
<keyword evidence="3 7" id="KW-0812">Transmembrane</keyword>
<comment type="similarity">
    <text evidence="6">Belongs to the ABC-4 integral membrane protein family.</text>
</comment>
<protein>
    <submittedName>
        <fullName evidence="10">Efflux ABC transporter, permease protein</fullName>
    </submittedName>
</protein>
<dbReference type="Proteomes" id="UP000003162">
    <property type="component" value="Unassembled WGS sequence"/>
</dbReference>
<comment type="caution">
    <text evidence="10">The sequence shown here is derived from an EMBL/GenBank/DDBJ whole genome shotgun (WGS) entry which is preliminary data.</text>
</comment>
<keyword evidence="5 7" id="KW-0472">Membrane</keyword>
<evidence type="ECO:0000259" key="9">
    <source>
        <dbReference type="Pfam" id="PF12704"/>
    </source>
</evidence>
<feature type="transmembrane region" description="Helical" evidence="7">
    <location>
        <begin position="349"/>
        <end position="371"/>
    </location>
</feature>
<dbReference type="GO" id="GO:0022857">
    <property type="term" value="F:transmembrane transporter activity"/>
    <property type="evidence" value="ECO:0007669"/>
    <property type="project" value="TreeGrafter"/>
</dbReference>
<dbReference type="InterPro" id="IPR003838">
    <property type="entry name" value="ABC3_permease_C"/>
</dbReference>
<name>A8SN59_9FIRM</name>
<evidence type="ECO:0000256" key="6">
    <source>
        <dbReference type="ARBA" id="ARBA00038076"/>
    </source>
</evidence>
<evidence type="ECO:0000313" key="11">
    <source>
        <dbReference type="Proteomes" id="UP000003162"/>
    </source>
</evidence>
<feature type="transmembrane region" description="Helical" evidence="7">
    <location>
        <begin position="304"/>
        <end position="329"/>
    </location>
</feature>
<dbReference type="Pfam" id="PF02687">
    <property type="entry name" value="FtsX"/>
    <property type="match status" value="1"/>
</dbReference>